<dbReference type="InterPro" id="IPR049326">
    <property type="entry name" value="Rhodopsin_dom_fungi"/>
</dbReference>
<comment type="similarity">
    <text evidence="5">Belongs to the SAT4 family.</text>
</comment>
<keyword evidence="2 6" id="KW-0812">Transmembrane</keyword>
<evidence type="ECO:0000256" key="6">
    <source>
        <dbReference type="SAM" id="Phobius"/>
    </source>
</evidence>
<evidence type="ECO:0000256" key="1">
    <source>
        <dbReference type="ARBA" id="ARBA00004141"/>
    </source>
</evidence>
<reference evidence="8" key="1">
    <citation type="journal article" date="2020" name="Stud. Mycol.">
        <title>101 Dothideomycetes genomes: a test case for predicting lifestyles and emergence of pathogens.</title>
        <authorList>
            <person name="Haridas S."/>
            <person name="Albert R."/>
            <person name="Binder M."/>
            <person name="Bloem J."/>
            <person name="Labutti K."/>
            <person name="Salamov A."/>
            <person name="Andreopoulos B."/>
            <person name="Baker S."/>
            <person name="Barry K."/>
            <person name="Bills G."/>
            <person name="Bluhm B."/>
            <person name="Cannon C."/>
            <person name="Castanera R."/>
            <person name="Culley D."/>
            <person name="Daum C."/>
            <person name="Ezra D."/>
            <person name="Gonzalez J."/>
            <person name="Henrissat B."/>
            <person name="Kuo A."/>
            <person name="Liang C."/>
            <person name="Lipzen A."/>
            <person name="Lutzoni F."/>
            <person name="Magnuson J."/>
            <person name="Mondo S."/>
            <person name="Nolan M."/>
            <person name="Ohm R."/>
            <person name="Pangilinan J."/>
            <person name="Park H.-J."/>
            <person name="Ramirez L."/>
            <person name="Alfaro M."/>
            <person name="Sun H."/>
            <person name="Tritt A."/>
            <person name="Yoshinaga Y."/>
            <person name="Zwiers L.-H."/>
            <person name="Turgeon B."/>
            <person name="Goodwin S."/>
            <person name="Spatafora J."/>
            <person name="Crous P."/>
            <person name="Grigoriev I."/>
        </authorList>
    </citation>
    <scope>NUCLEOTIDE SEQUENCE</scope>
    <source>
        <strain evidence="8">CBS 279.74</strain>
    </source>
</reference>
<evidence type="ECO:0000259" key="7">
    <source>
        <dbReference type="Pfam" id="PF20684"/>
    </source>
</evidence>
<name>A0A6G1KMP9_9PLEO</name>
<dbReference type="Proteomes" id="UP000799428">
    <property type="component" value="Unassembled WGS sequence"/>
</dbReference>
<protein>
    <recommendedName>
        <fullName evidence="7">Rhodopsin domain-containing protein</fullName>
    </recommendedName>
</protein>
<keyword evidence="3 6" id="KW-1133">Transmembrane helix</keyword>
<feature type="transmembrane region" description="Helical" evidence="6">
    <location>
        <begin position="42"/>
        <end position="65"/>
    </location>
</feature>
<feature type="transmembrane region" description="Helical" evidence="6">
    <location>
        <begin position="203"/>
        <end position="223"/>
    </location>
</feature>
<accession>A0A6G1KMP9</accession>
<comment type="subcellular location">
    <subcellularLocation>
        <location evidence="1">Membrane</location>
        <topology evidence="1">Multi-pass membrane protein</topology>
    </subcellularLocation>
</comment>
<feature type="domain" description="Rhodopsin" evidence="7">
    <location>
        <begin position="26"/>
        <end position="264"/>
    </location>
</feature>
<dbReference type="EMBL" id="MU005765">
    <property type="protein sequence ID" value="KAF2713913.1"/>
    <property type="molecule type" value="Genomic_DNA"/>
</dbReference>
<feature type="transmembrane region" description="Helical" evidence="6">
    <location>
        <begin position="85"/>
        <end position="112"/>
    </location>
</feature>
<feature type="transmembrane region" description="Helical" evidence="6">
    <location>
        <begin position="235"/>
        <end position="260"/>
    </location>
</feature>
<dbReference type="GO" id="GO:0016020">
    <property type="term" value="C:membrane"/>
    <property type="evidence" value="ECO:0007669"/>
    <property type="project" value="UniProtKB-SubCell"/>
</dbReference>
<evidence type="ECO:0000256" key="5">
    <source>
        <dbReference type="ARBA" id="ARBA00038359"/>
    </source>
</evidence>
<feature type="transmembrane region" description="Helical" evidence="6">
    <location>
        <begin position="169"/>
        <end position="191"/>
    </location>
</feature>
<sequence>MRNSNAPIMVASMWTATGVALSFIYLRLALKWRYRKRIGWDDWLVAFSWALLVVYTALTHIATIYGLGHHFLDIPPADLPLAVKYLTIGEFFAVLSLQTSKTSFAVTLLCLASKPWHHWILWCILVSLNIVMTFDAIQIFVSCTPTAKIWRPLLEGNCWDPKTVVDISLVAGAYSGFMDLLLSACPVALLWELRINRREKAGICATMSLGVFAGITAFIKTWYLPDVGRWEDLTYSCYVLLIWTAAEATITIVATSVPYLRLAFNDLRNKGRGSSTEAELVVHVEDLVPNSNIVYFGSTVEDRTVLTVPVPADTRQLTITGGTRVSQQGSGWRNYSIKLNPQ</sequence>
<evidence type="ECO:0000256" key="4">
    <source>
        <dbReference type="ARBA" id="ARBA00023136"/>
    </source>
</evidence>
<gene>
    <name evidence="8" type="ORF">K504DRAFT_151021</name>
</gene>
<dbReference type="OrthoDB" id="3934549at2759"/>
<keyword evidence="4 6" id="KW-0472">Membrane</keyword>
<evidence type="ECO:0000313" key="9">
    <source>
        <dbReference type="Proteomes" id="UP000799428"/>
    </source>
</evidence>
<evidence type="ECO:0000256" key="2">
    <source>
        <dbReference type="ARBA" id="ARBA00022692"/>
    </source>
</evidence>
<dbReference type="Pfam" id="PF20684">
    <property type="entry name" value="Fung_rhodopsin"/>
    <property type="match status" value="1"/>
</dbReference>
<dbReference type="InterPro" id="IPR052337">
    <property type="entry name" value="SAT4-like"/>
</dbReference>
<organism evidence="8 9">
    <name type="scientific">Pleomassaria siparia CBS 279.74</name>
    <dbReference type="NCBI Taxonomy" id="1314801"/>
    <lineage>
        <taxon>Eukaryota</taxon>
        <taxon>Fungi</taxon>
        <taxon>Dikarya</taxon>
        <taxon>Ascomycota</taxon>
        <taxon>Pezizomycotina</taxon>
        <taxon>Dothideomycetes</taxon>
        <taxon>Pleosporomycetidae</taxon>
        <taxon>Pleosporales</taxon>
        <taxon>Pleomassariaceae</taxon>
        <taxon>Pleomassaria</taxon>
    </lineage>
</organism>
<feature type="transmembrane region" description="Helical" evidence="6">
    <location>
        <begin position="6"/>
        <end position="30"/>
    </location>
</feature>
<dbReference type="AlphaFoldDB" id="A0A6G1KMP9"/>
<proteinExistence type="inferred from homology"/>
<evidence type="ECO:0000313" key="8">
    <source>
        <dbReference type="EMBL" id="KAF2713913.1"/>
    </source>
</evidence>
<feature type="transmembrane region" description="Helical" evidence="6">
    <location>
        <begin position="119"/>
        <end position="141"/>
    </location>
</feature>
<evidence type="ECO:0000256" key="3">
    <source>
        <dbReference type="ARBA" id="ARBA00022989"/>
    </source>
</evidence>
<dbReference type="PANTHER" id="PTHR33048:SF42">
    <property type="entry name" value="INTEGRAL MEMBRANE PROTEIN"/>
    <property type="match status" value="1"/>
</dbReference>
<dbReference type="PANTHER" id="PTHR33048">
    <property type="entry name" value="PTH11-LIKE INTEGRAL MEMBRANE PROTEIN (AFU_ORTHOLOGUE AFUA_5G11245)"/>
    <property type="match status" value="1"/>
</dbReference>
<keyword evidence="9" id="KW-1185">Reference proteome</keyword>